<evidence type="ECO:0000313" key="9">
    <source>
        <dbReference type="Proteomes" id="UP000000557"/>
    </source>
</evidence>
<comment type="similarity">
    <text evidence="6">Belongs to the peptidase M3 family.</text>
</comment>
<dbReference type="AlphaFoldDB" id="Q7NDT6"/>
<comment type="cofactor">
    <cofactor evidence="6">
        <name>Zn(2+)</name>
        <dbReference type="ChEBI" id="CHEBI:29105"/>
    </cofactor>
    <text evidence="6">Binds 1 zinc ion.</text>
</comment>
<protein>
    <submittedName>
        <fullName evidence="8">Glr4146 protein</fullName>
    </submittedName>
</protein>
<dbReference type="HOGENOM" id="CLU_030403_1_0_3"/>
<evidence type="ECO:0000256" key="1">
    <source>
        <dbReference type="ARBA" id="ARBA00022670"/>
    </source>
</evidence>
<dbReference type="SUPFAM" id="SSF55486">
    <property type="entry name" value="Metalloproteases ('zincins'), catalytic domain"/>
    <property type="match status" value="1"/>
</dbReference>
<dbReference type="OrthoDB" id="9762795at2"/>
<dbReference type="InParanoid" id="Q7NDT6"/>
<reference evidence="8 9" key="1">
    <citation type="journal article" date="2003" name="DNA Res.">
        <title>Complete genome structure of Gloeobacter violaceus PCC 7421, a cyanobacterium that lacks thylakoids.</title>
        <authorList>
            <person name="Nakamura Y."/>
            <person name="Kaneko T."/>
            <person name="Sato S."/>
            <person name="Mimuro M."/>
            <person name="Miyashita H."/>
            <person name="Tsuchiya T."/>
            <person name="Sasamoto S."/>
            <person name="Watanabe A."/>
            <person name="Kawashima K."/>
            <person name="Kishida Y."/>
            <person name="Kiyokawa C."/>
            <person name="Kohara M."/>
            <person name="Matsumoto M."/>
            <person name="Matsuno A."/>
            <person name="Nakazaki N."/>
            <person name="Shimpo S."/>
            <person name="Takeuchi C."/>
            <person name="Yamada M."/>
            <person name="Tabata S."/>
        </authorList>
    </citation>
    <scope>NUCLEOTIDE SEQUENCE [LARGE SCALE GENOMIC DNA]</scope>
    <source>
        <strain evidence="9">ATCC 29082 / PCC 7421</strain>
    </source>
</reference>
<gene>
    <name evidence="8" type="ordered locus">glr4146</name>
</gene>
<evidence type="ECO:0000256" key="3">
    <source>
        <dbReference type="ARBA" id="ARBA00022801"/>
    </source>
</evidence>
<feature type="domain" description="Peptidase M3A/M3B catalytic" evidence="7">
    <location>
        <begin position="308"/>
        <end position="540"/>
    </location>
</feature>
<keyword evidence="9" id="KW-1185">Reference proteome</keyword>
<accession>Q7NDT6</accession>
<evidence type="ECO:0000256" key="5">
    <source>
        <dbReference type="ARBA" id="ARBA00023049"/>
    </source>
</evidence>
<dbReference type="CDD" id="cd09606">
    <property type="entry name" value="M3B_PepF"/>
    <property type="match status" value="1"/>
</dbReference>
<dbReference type="Proteomes" id="UP000000557">
    <property type="component" value="Chromosome"/>
</dbReference>
<dbReference type="PATRIC" id="fig|251221.4.peg.4179"/>
<dbReference type="GO" id="GO:0006518">
    <property type="term" value="P:peptide metabolic process"/>
    <property type="evidence" value="ECO:0000318"/>
    <property type="project" value="GO_Central"/>
</dbReference>
<evidence type="ECO:0000256" key="2">
    <source>
        <dbReference type="ARBA" id="ARBA00022723"/>
    </source>
</evidence>
<proteinExistence type="inferred from homology"/>
<organism evidence="8 9">
    <name type="scientific">Gloeobacter violaceus (strain ATCC 29082 / PCC 7421)</name>
    <dbReference type="NCBI Taxonomy" id="251221"/>
    <lineage>
        <taxon>Bacteria</taxon>
        <taxon>Bacillati</taxon>
        <taxon>Cyanobacteriota</taxon>
        <taxon>Cyanophyceae</taxon>
        <taxon>Gloeobacterales</taxon>
        <taxon>Gloeobacteraceae</taxon>
        <taxon>Gloeobacter</taxon>
    </lineage>
</organism>
<keyword evidence="1 6" id="KW-0645">Protease</keyword>
<keyword evidence="5 6" id="KW-0482">Metalloprotease</keyword>
<dbReference type="PANTHER" id="PTHR11804:SF28">
    <property type="entry name" value="OLIGOENDOPEPTIDASE F"/>
    <property type="match status" value="1"/>
</dbReference>
<sequence>MAEPVDFSDIQTEVPTYEQVASEYDEIHRGLSQSDWQSAFGRWDALRRRLASWSALAYLRFSQDTANPESKQARDYCDELSPRLTDLEVQLKRQLLGDPRRADFEAHIGLQAFALWEADVTTFDPAIEADLVAEARLAAEYTELLASAKLDFEGETLNLEGIGKYTQHADRELRHRAQRVNWQFFEQHAGALDRIFDELVRLRHAMARKLGFDNYIALGYRRMQRIDYDAQDVARYRDQVAQSVVPLAEQLVSRQAQNLGVERVYFWDEPVFDPKGNPAPLGDHDWMIEQARAMFGAMAEPLGDFFQTLVNCHLLDLKNRPAKAGGGFCTSFPTHGLPFIFANFNGTKHDVEVFTHEMGHAFQNWQSRDTPVYDYLWPTLESCEIHSMSLEFLTWPYMDRFFGSEAERFRTIHLAESLLFLPYGVAVDHFQHLVYAHPEATPAERRQMWLEMERRYLPWRDYGDLAYPVTGGRWQLQRHIYGSPFYYIDYTLAGCCALQFWAKAQSDYAGALADYVALCRRGGEAPFQELVRSAGLVSPFAPGALGAVVERAREALALPTSR</sequence>
<dbReference type="GO" id="GO:0006508">
    <property type="term" value="P:proteolysis"/>
    <property type="evidence" value="ECO:0000318"/>
    <property type="project" value="GO_Central"/>
</dbReference>
<dbReference type="EMBL" id="BA000045">
    <property type="protein sequence ID" value="BAC92087.1"/>
    <property type="molecule type" value="Genomic_DNA"/>
</dbReference>
<evidence type="ECO:0000256" key="4">
    <source>
        <dbReference type="ARBA" id="ARBA00022833"/>
    </source>
</evidence>
<dbReference type="InterPro" id="IPR045090">
    <property type="entry name" value="Pept_M3A_M3B"/>
</dbReference>
<keyword evidence="4 6" id="KW-0862">Zinc</keyword>
<keyword evidence="2 6" id="KW-0479">Metal-binding</keyword>
<evidence type="ECO:0000259" key="7">
    <source>
        <dbReference type="Pfam" id="PF01432"/>
    </source>
</evidence>
<dbReference type="KEGG" id="gvi:glr4146"/>
<name>Q7NDT6_GLOVI</name>
<dbReference type="NCBIfam" id="TIGR02289">
    <property type="entry name" value="M3_not_pepF"/>
    <property type="match status" value="1"/>
</dbReference>
<dbReference type="InterPro" id="IPR011976">
    <property type="entry name" value="Pept_M3B_oligopep-rel"/>
</dbReference>
<dbReference type="GO" id="GO:0046872">
    <property type="term" value="F:metal ion binding"/>
    <property type="evidence" value="ECO:0007669"/>
    <property type="project" value="UniProtKB-UniRule"/>
</dbReference>
<reference evidence="8 9" key="2">
    <citation type="journal article" date="2003" name="DNA Res.">
        <title>Complete genome structure of Gloeobacter violaceus PCC 7421, a cyanobacterium that lacks thylakoids (supplement).</title>
        <authorList>
            <person name="Nakamura Y."/>
            <person name="Kaneko T."/>
            <person name="Sato S."/>
            <person name="Mimuro M."/>
            <person name="Miyashita H."/>
            <person name="Tsuchiya T."/>
            <person name="Sasamoto S."/>
            <person name="Watanabe A."/>
            <person name="Kawashima K."/>
            <person name="Kishida Y."/>
            <person name="Kiyokawa C."/>
            <person name="Kohara M."/>
            <person name="Matsumoto M."/>
            <person name="Matsuno A."/>
            <person name="Nakazaki N."/>
            <person name="Shimpo S."/>
            <person name="Takeuchi C."/>
            <person name="Yamada M."/>
            <person name="Tabata S."/>
        </authorList>
    </citation>
    <scope>NUCLEOTIDE SEQUENCE [LARGE SCALE GENOMIC DNA]</scope>
    <source>
        <strain evidence="9">ATCC 29082 / PCC 7421</strain>
    </source>
</reference>
<evidence type="ECO:0000256" key="6">
    <source>
        <dbReference type="RuleBase" id="RU003435"/>
    </source>
</evidence>
<evidence type="ECO:0000313" key="8">
    <source>
        <dbReference type="EMBL" id="BAC92087.1"/>
    </source>
</evidence>
<dbReference type="EnsemblBacteria" id="BAC92087">
    <property type="protein sequence ID" value="BAC92087"/>
    <property type="gene ID" value="BAC92087"/>
</dbReference>
<dbReference type="Gene3D" id="1.10.1370.30">
    <property type="match status" value="1"/>
</dbReference>
<dbReference type="eggNOG" id="COG1164">
    <property type="taxonomic scope" value="Bacteria"/>
</dbReference>
<feature type="domain" description="Peptidase M3A/M3B catalytic" evidence="7">
    <location>
        <begin position="165"/>
        <end position="269"/>
    </location>
</feature>
<dbReference type="Pfam" id="PF01432">
    <property type="entry name" value="Peptidase_M3"/>
    <property type="match status" value="2"/>
</dbReference>
<dbReference type="GO" id="GO:0004222">
    <property type="term" value="F:metalloendopeptidase activity"/>
    <property type="evidence" value="ECO:0000318"/>
    <property type="project" value="GO_Central"/>
</dbReference>
<dbReference type="RefSeq" id="WP_011144132.1">
    <property type="nucleotide sequence ID" value="NC_005125.1"/>
</dbReference>
<dbReference type="InterPro" id="IPR001567">
    <property type="entry name" value="Pept_M3A_M3B_dom"/>
</dbReference>
<dbReference type="STRING" id="251221.gene:10761664"/>
<keyword evidence="3 6" id="KW-0378">Hydrolase</keyword>
<dbReference type="PANTHER" id="PTHR11804">
    <property type="entry name" value="PROTEASE M3 THIMET OLIGOPEPTIDASE-RELATED"/>
    <property type="match status" value="1"/>
</dbReference>